<dbReference type="OrthoDB" id="21677at10239"/>
<proteinExistence type="predicted"/>
<dbReference type="EMBL" id="KJ081346">
    <property type="protein sequence ID" value="AHJ87104.1"/>
    <property type="molecule type" value="Genomic_DNA"/>
</dbReference>
<sequence>MYSVRVYFTHPRKGLIVRYLTFDTYIMAMDCYYTLTGERESKTYPKELYFNLATITHTSIGELFNENSIECELLAEFLSKTI</sequence>
<dbReference type="Proteomes" id="UP000033014">
    <property type="component" value="Segment"/>
</dbReference>
<reference evidence="2" key="1">
    <citation type="submission" date="2014-01" db="EMBL/GenBank/DDBJ databases">
        <title>Genomic and Proteomic Analysis of Broad Host Range Virulent Bacillus Group Phage BCP8-2 Leading To the Creation of New Genus within Myoviruses.</title>
        <authorList>
            <person name="Bandara N."/>
            <person name="Asare P.T."/>
            <person name="Kim K.P."/>
        </authorList>
    </citation>
    <scope>NUCLEOTIDE SEQUENCE [LARGE SCALE GENOMIC DNA]</scope>
</reference>
<accession>A0A0E3D994</accession>
<keyword evidence="2" id="KW-1185">Reference proteome</keyword>
<protein>
    <submittedName>
        <fullName evidence="1">Uncharacterized protein</fullName>
    </submittedName>
</protein>
<reference evidence="1 2" key="2">
    <citation type="journal article" date="2015" name="Arch. Virol.">
        <title>Complete genome sequence analysis and identification of putative metallo-beta-lactamase and SpoIIIE homologs in Bacillus cereus group phage BCP8-2, a new member of the proposed Bastille-like group.</title>
        <authorList>
            <person name="Asare P.T."/>
            <person name="Bandara N."/>
            <person name="Jeong T.Y."/>
            <person name="Ryu S."/>
            <person name="Klumpp J."/>
            <person name="Kim K.P."/>
        </authorList>
    </citation>
    <scope>NUCLEOTIDE SEQUENCE [LARGE SCALE GENOMIC DNA]</scope>
    <source>
        <strain evidence="1">BCP8-2</strain>
    </source>
</reference>
<evidence type="ECO:0000313" key="2">
    <source>
        <dbReference type="Proteomes" id="UP000033014"/>
    </source>
</evidence>
<organism evidence="1 2">
    <name type="scientific">Bacillus phage BCP8-2</name>
    <dbReference type="NCBI Taxonomy" id="1129192"/>
    <lineage>
        <taxon>Viruses</taxon>
        <taxon>Duplodnaviria</taxon>
        <taxon>Heunggongvirae</taxon>
        <taxon>Uroviricota</taxon>
        <taxon>Caudoviricetes</taxon>
        <taxon>Herelleviridae</taxon>
        <taxon>Bastillevirinae</taxon>
        <taxon>Caeruleovirus</taxon>
        <taxon>Caeruleovirus BCP82</taxon>
    </lineage>
</organism>
<name>A0A0E3D994_9CAUD</name>
<dbReference type="GeneID" id="24723330"/>
<dbReference type="RefSeq" id="YP_009149627.1">
    <property type="nucleotide sequence ID" value="NC_027355.1"/>
</dbReference>
<gene>
    <name evidence="1" type="ORF">BCP8-2_066</name>
</gene>
<evidence type="ECO:0000313" key="1">
    <source>
        <dbReference type="EMBL" id="AHJ87104.1"/>
    </source>
</evidence>
<dbReference type="KEGG" id="vg:24723330"/>